<evidence type="ECO:0000256" key="1">
    <source>
        <dbReference type="SAM" id="SignalP"/>
    </source>
</evidence>
<name>A0A173MFL6_9BACT</name>
<evidence type="ECO:0000313" key="3">
    <source>
        <dbReference type="EMBL" id="SIT25622.1"/>
    </source>
</evidence>
<feature type="domain" description="DUF6850" evidence="2">
    <location>
        <begin position="48"/>
        <end position="513"/>
    </location>
</feature>
<keyword evidence="1" id="KW-0732">Signal</keyword>
<reference evidence="4" key="1">
    <citation type="submission" date="2017-01" db="EMBL/GenBank/DDBJ databases">
        <authorList>
            <person name="Varghese N."/>
            <person name="Submissions S."/>
        </authorList>
    </citation>
    <scope>NUCLEOTIDE SEQUENCE [LARGE SCALE GENOMIC DNA]</scope>
    <source>
        <strain evidence="4">DSM 21054</strain>
    </source>
</reference>
<dbReference type="AlphaFoldDB" id="A0A173MFL6"/>
<dbReference type="RefSeq" id="WP_076380532.1">
    <property type="nucleotide sequence ID" value="NZ_AP017422.1"/>
</dbReference>
<evidence type="ECO:0000259" key="2">
    <source>
        <dbReference type="Pfam" id="PF21012"/>
    </source>
</evidence>
<dbReference type="Pfam" id="PF21012">
    <property type="entry name" value="DUF6850"/>
    <property type="match status" value="1"/>
</dbReference>
<dbReference type="InterPro" id="IPR049236">
    <property type="entry name" value="DUF6850"/>
</dbReference>
<evidence type="ECO:0000313" key="4">
    <source>
        <dbReference type="Proteomes" id="UP000186917"/>
    </source>
</evidence>
<feature type="chain" id="PRO_5030022880" description="DUF6850 domain-containing protein" evidence="1">
    <location>
        <begin position="22"/>
        <end position="514"/>
    </location>
</feature>
<keyword evidence="4" id="KW-1185">Reference proteome</keyword>
<dbReference type="Proteomes" id="UP000186917">
    <property type="component" value="Unassembled WGS sequence"/>
</dbReference>
<gene>
    <name evidence="3" type="ORF">SAMN05421788_106345</name>
</gene>
<feature type="signal peptide" evidence="1">
    <location>
        <begin position="1"/>
        <end position="21"/>
    </location>
</feature>
<dbReference type="STRING" id="477680.SAMN05421788_106345"/>
<proteinExistence type="predicted"/>
<accession>A0A173MFL6</accession>
<dbReference type="EMBL" id="FTOR01000006">
    <property type="protein sequence ID" value="SIT25622.1"/>
    <property type="molecule type" value="Genomic_DNA"/>
</dbReference>
<sequence>MQKFGLLFYIFSFTMATTARAQHDSLEQHSVLSLQQQQLYQWYKQQSAALLVNPIQHYTTVGLSWQQETGEYRRVQQAEKVRSASFAAEGLQKVKNIWVQGTFSYQRRWEDRIRYNMRRDINDLSPYYYFAPRTGNMNYEIYHLDGQVAAPVLHHKWVVGGGVSYDASTNSRTIDPRPVGRYFNLDGKASVSYYITPKQFISIEPRFGYSREMVSYFNKNTDSASTAAYQVYRAEGLVEVSSSSETKSEMQQWRYFHGINAGYYLNTIAAGYWWARYQYLQTNEKTFYRNYNPLVMALYSTMHYYQNQVAAGWYKTFRRVTTSASWSTQVIKASDFNTYLDGSNFTLYNIQHTATAMLSLNSNNRPVHEWGLSWQSRQQQQKDGNHTAKADYKRNLYALQYRWNIYGKKNIVQVTANGGLSVNNNSSLQLSTASKENLFVKAVVYPDAQYASTSNWQGGLKLAYIQNATATLRWAIEGGMQYQRSYQQDLFYTTSGFTPGKDRVAWTAGLRFFL</sequence>
<dbReference type="KEGG" id="fln:FLA_2295"/>
<organism evidence="3 4">
    <name type="scientific">Filimonas lacunae</name>
    <dbReference type="NCBI Taxonomy" id="477680"/>
    <lineage>
        <taxon>Bacteria</taxon>
        <taxon>Pseudomonadati</taxon>
        <taxon>Bacteroidota</taxon>
        <taxon>Chitinophagia</taxon>
        <taxon>Chitinophagales</taxon>
        <taxon>Chitinophagaceae</taxon>
        <taxon>Filimonas</taxon>
    </lineage>
</organism>
<protein>
    <recommendedName>
        <fullName evidence="2">DUF6850 domain-containing protein</fullName>
    </recommendedName>
</protein>